<evidence type="ECO:0000313" key="13">
    <source>
        <dbReference type="Proteomes" id="UP000694388"/>
    </source>
</evidence>
<evidence type="ECO:0000313" key="12">
    <source>
        <dbReference type="Ensembl" id="ENSEBUP00000008289.1"/>
    </source>
</evidence>
<organism evidence="12 13">
    <name type="scientific">Eptatretus burgeri</name>
    <name type="common">Inshore hagfish</name>
    <dbReference type="NCBI Taxonomy" id="7764"/>
    <lineage>
        <taxon>Eukaryota</taxon>
        <taxon>Metazoa</taxon>
        <taxon>Chordata</taxon>
        <taxon>Craniata</taxon>
        <taxon>Vertebrata</taxon>
        <taxon>Cyclostomata</taxon>
        <taxon>Myxini</taxon>
        <taxon>Myxiniformes</taxon>
        <taxon>Myxinidae</taxon>
        <taxon>Eptatretinae</taxon>
        <taxon>Eptatretus</taxon>
    </lineage>
</organism>
<keyword evidence="9" id="KW-0539">Nucleus</keyword>
<sequence>MEESTTPRRIPTPMSASLRERLKRSRRSFNASPHSCAKQPKLQEKDGLPDSSPELQPACSSGMSMNPGSPAFTPRAKSPGFSSDEHPLDVVGTPISGPASQVAPSSQKSTSSRSVQVKFKAEGLGVTCNEEMMLVQKIQAREETLRRLHMVKRYRTKNNLLELQQLIHRWRQAAQSLLYDLQKGMIIETSHKPSLSELMAGMGIDPALLHYNAMEDAFD</sequence>
<evidence type="ECO:0000256" key="9">
    <source>
        <dbReference type="ARBA" id="ARBA00023242"/>
    </source>
</evidence>
<dbReference type="InterPro" id="IPR042429">
    <property type="entry name" value="SFR1"/>
</dbReference>
<dbReference type="PANTHER" id="PTHR28643:SF1">
    <property type="entry name" value="SWI5-DEPENDENT RECOMBINATION DNA REPAIR PROTEIN 1 HOMOLOG"/>
    <property type="match status" value="1"/>
</dbReference>
<dbReference type="GeneTree" id="ENSGT00390000018550"/>
<evidence type="ECO:0000256" key="2">
    <source>
        <dbReference type="ARBA" id="ARBA00008729"/>
    </source>
</evidence>
<evidence type="ECO:0000256" key="7">
    <source>
        <dbReference type="ARBA" id="ARBA00023163"/>
    </source>
</evidence>
<feature type="compositionally biased region" description="Low complexity" evidence="11">
    <location>
        <begin position="105"/>
        <end position="114"/>
    </location>
</feature>
<dbReference type="InterPro" id="IPR018468">
    <property type="entry name" value="SFR1/Mei5"/>
</dbReference>
<proteinExistence type="inferred from homology"/>
<protein>
    <recommendedName>
        <fullName evidence="3">Swi5-dependent recombination DNA repair protein 1 homolog</fullName>
    </recommendedName>
    <alternativeName>
        <fullName evidence="10">Meiosis protein 5 homolog</fullName>
    </alternativeName>
</protein>
<dbReference type="OMA" id="RSFNANF"/>
<reference evidence="12" key="1">
    <citation type="submission" date="2025-08" db="UniProtKB">
        <authorList>
            <consortium name="Ensembl"/>
        </authorList>
    </citation>
    <scope>IDENTIFICATION</scope>
</reference>
<evidence type="ECO:0000256" key="5">
    <source>
        <dbReference type="ARBA" id="ARBA00023015"/>
    </source>
</evidence>
<comment type="similarity">
    <text evidence="2">Belongs to the SFR1/MEI5 family.</text>
</comment>
<keyword evidence="5" id="KW-0805">Transcription regulation</keyword>
<dbReference type="Pfam" id="PF10376">
    <property type="entry name" value="Mei5"/>
    <property type="match status" value="1"/>
</dbReference>
<evidence type="ECO:0000256" key="6">
    <source>
        <dbReference type="ARBA" id="ARBA00023054"/>
    </source>
</evidence>
<keyword evidence="6" id="KW-0175">Coiled coil</keyword>
<dbReference type="GO" id="GO:0000724">
    <property type="term" value="P:double-strand break repair via homologous recombination"/>
    <property type="evidence" value="ECO:0007669"/>
    <property type="project" value="InterPro"/>
</dbReference>
<dbReference type="PANTHER" id="PTHR28643">
    <property type="entry name" value="SWI5-DEPENDENT RECOMBINATION DNA REPAIR PROTEIN 1 HOMOLOG"/>
    <property type="match status" value="1"/>
</dbReference>
<accession>A0A8C4Q0W0</accession>
<keyword evidence="8" id="KW-0234">DNA repair</keyword>
<name>A0A8C4Q0W0_EPTBU</name>
<feature type="compositionally biased region" description="Polar residues" evidence="11">
    <location>
        <begin position="58"/>
        <end position="67"/>
    </location>
</feature>
<dbReference type="Proteomes" id="UP000694388">
    <property type="component" value="Unplaced"/>
</dbReference>
<dbReference type="Ensembl" id="ENSEBUT00000008786.1">
    <property type="protein sequence ID" value="ENSEBUP00000008289.1"/>
    <property type="gene ID" value="ENSEBUG00000005381.1"/>
</dbReference>
<keyword evidence="4" id="KW-0227">DNA damage</keyword>
<comment type="subcellular location">
    <subcellularLocation>
        <location evidence="1">Nucleus</location>
    </subcellularLocation>
</comment>
<dbReference type="GO" id="GO:0003713">
    <property type="term" value="F:transcription coactivator activity"/>
    <property type="evidence" value="ECO:0007669"/>
    <property type="project" value="InterPro"/>
</dbReference>
<evidence type="ECO:0000256" key="3">
    <source>
        <dbReference type="ARBA" id="ARBA00014688"/>
    </source>
</evidence>
<dbReference type="AlphaFoldDB" id="A0A8C4Q0W0"/>
<keyword evidence="7" id="KW-0804">Transcription</keyword>
<feature type="region of interest" description="Disordered" evidence="11">
    <location>
        <begin position="22"/>
        <end position="114"/>
    </location>
</feature>
<evidence type="ECO:0000256" key="4">
    <source>
        <dbReference type="ARBA" id="ARBA00022763"/>
    </source>
</evidence>
<keyword evidence="13" id="KW-1185">Reference proteome</keyword>
<evidence type="ECO:0000256" key="1">
    <source>
        <dbReference type="ARBA" id="ARBA00004123"/>
    </source>
</evidence>
<dbReference type="GO" id="GO:0032798">
    <property type="term" value="C:Swi5-Sfr1 complex"/>
    <property type="evidence" value="ECO:0007669"/>
    <property type="project" value="InterPro"/>
</dbReference>
<reference evidence="12" key="2">
    <citation type="submission" date="2025-09" db="UniProtKB">
        <authorList>
            <consortium name="Ensembl"/>
        </authorList>
    </citation>
    <scope>IDENTIFICATION</scope>
</reference>
<evidence type="ECO:0000256" key="10">
    <source>
        <dbReference type="ARBA" id="ARBA00033234"/>
    </source>
</evidence>
<evidence type="ECO:0000256" key="11">
    <source>
        <dbReference type="SAM" id="MobiDB-lite"/>
    </source>
</evidence>
<evidence type="ECO:0000256" key="8">
    <source>
        <dbReference type="ARBA" id="ARBA00023204"/>
    </source>
</evidence>